<feature type="domain" description="Cyclin-like" evidence="14">
    <location>
        <begin position="39"/>
        <end position="138"/>
    </location>
</feature>
<keyword evidence="5" id="KW-0132">Cell division</keyword>
<feature type="region of interest" description="Disordered" evidence="13">
    <location>
        <begin position="590"/>
        <end position="663"/>
    </location>
</feature>
<dbReference type="Gene3D" id="1.10.472.10">
    <property type="entry name" value="Cyclin-like"/>
    <property type="match status" value="2"/>
</dbReference>
<dbReference type="InterPro" id="IPR036915">
    <property type="entry name" value="Cyclin-like_sf"/>
</dbReference>
<gene>
    <name evidence="15" type="ORF">ILUMI_12481</name>
</gene>
<feature type="compositionally biased region" description="Low complexity" evidence="13">
    <location>
        <begin position="590"/>
        <end position="602"/>
    </location>
</feature>
<comment type="subcellular location">
    <subcellularLocation>
        <location evidence="1">Nucleus</location>
    </subcellularLocation>
</comment>
<evidence type="ECO:0000256" key="13">
    <source>
        <dbReference type="SAM" id="MobiDB-lite"/>
    </source>
</evidence>
<feature type="compositionally biased region" description="Low complexity" evidence="13">
    <location>
        <begin position="871"/>
        <end position="885"/>
    </location>
</feature>
<dbReference type="SMART" id="SM00385">
    <property type="entry name" value="CYCLIN"/>
    <property type="match status" value="1"/>
</dbReference>
<reference evidence="15" key="1">
    <citation type="submission" date="2019-08" db="EMBL/GenBank/DDBJ databases">
        <title>The genome of the North American firefly Photinus pyralis.</title>
        <authorList>
            <consortium name="Photinus pyralis genome working group"/>
            <person name="Fallon T.R."/>
            <person name="Sander Lower S.E."/>
            <person name="Weng J.-K."/>
        </authorList>
    </citation>
    <scope>NUCLEOTIDE SEQUENCE</scope>
    <source>
        <strain evidence="15">TRF0915ILg1</strain>
        <tissue evidence="15">Whole body</tissue>
    </source>
</reference>
<evidence type="ECO:0000256" key="6">
    <source>
        <dbReference type="ARBA" id="ARBA00022843"/>
    </source>
</evidence>
<feature type="compositionally biased region" description="Basic and acidic residues" evidence="13">
    <location>
        <begin position="457"/>
        <end position="470"/>
    </location>
</feature>
<dbReference type="GO" id="GO:0006357">
    <property type="term" value="P:regulation of transcription by RNA polymerase II"/>
    <property type="evidence" value="ECO:0007669"/>
    <property type="project" value="InterPro"/>
</dbReference>
<evidence type="ECO:0000256" key="11">
    <source>
        <dbReference type="ARBA" id="ARBA00023306"/>
    </source>
</evidence>
<feature type="compositionally biased region" description="Low complexity" evidence="13">
    <location>
        <begin position="893"/>
        <end position="902"/>
    </location>
</feature>
<dbReference type="AlphaFoldDB" id="A0A8K0D096"/>
<dbReference type="EMBL" id="VTPC01007755">
    <property type="protein sequence ID" value="KAF2893692.1"/>
    <property type="molecule type" value="Genomic_DNA"/>
</dbReference>
<evidence type="ECO:0000256" key="5">
    <source>
        <dbReference type="ARBA" id="ARBA00022618"/>
    </source>
</evidence>
<proteinExistence type="inferred from homology"/>
<feature type="region of interest" description="Disordered" evidence="13">
    <location>
        <begin position="717"/>
        <end position="739"/>
    </location>
</feature>
<feature type="region of interest" description="Disordered" evidence="13">
    <location>
        <begin position="508"/>
        <end position="564"/>
    </location>
</feature>
<feature type="compositionally biased region" description="Polar residues" evidence="13">
    <location>
        <begin position="725"/>
        <end position="739"/>
    </location>
</feature>
<evidence type="ECO:0000256" key="7">
    <source>
        <dbReference type="ARBA" id="ARBA00023015"/>
    </source>
</evidence>
<dbReference type="CDD" id="cd20539">
    <property type="entry name" value="CYCLIN_CCNT_rpt2"/>
    <property type="match status" value="1"/>
</dbReference>
<accession>A0A8K0D096</accession>
<feature type="region of interest" description="Disordered" evidence="13">
    <location>
        <begin position="264"/>
        <end position="489"/>
    </location>
</feature>
<comment type="similarity">
    <text evidence="2">Belongs to the cyclin family. Cyclin C subfamily.</text>
</comment>
<dbReference type="FunFam" id="1.10.472.10:FF:000009">
    <property type="entry name" value="cyclin-T2 isoform X1"/>
    <property type="match status" value="1"/>
</dbReference>
<evidence type="ECO:0000313" key="15">
    <source>
        <dbReference type="EMBL" id="KAF2893692.1"/>
    </source>
</evidence>
<keyword evidence="7" id="KW-0805">Transcription regulation</keyword>
<sequence length="968" mass="109083">MANTNNDWYFTKEQLESTPSKQCGVEPYKELSYRQQAANFIQDMGQKLKVSQLCINTAIVYMHRFYVFHSFTRFPWNSIAAAALFLAAKVEEQPRKLEHVIRVVNLCKNPHDTNFDTTSERYLAQSQDLVFNENILLQTLGFDVAIDHPHTHVVRCCHLVRASKDLAQTSYFMASNSLHLTTMCLQYKPTVVACFCIHFVCKWSNWEIPLSNEKKEWFSYVDETVTSELLEQLTKEFLFIYDRCPSRLKEKIMAIGDGLALAHNSSHPSSPFESEKKFGPFPMPEQKDPHGHRSHHGDVKMANMERPARPPHEPGSSGQHRDREREYREKKDRERMGHHVKPPLPSAPSNKHAPPPHGHHGHAPPVDPKLNKHVRPPSVNHPSSTRIEPRDILRDATRDIGLRDYKETPSKDPLSNREINQPVRANDKREYVHQRQEVKPSSASSDSNSVTNMNYSADKRVDLARSRPSVDPKLQTRRREEIKPYNNKLESDIKKHLNTAIQDKNSFLHKPVNSSSQKINEMPKATVPNQNINQLPSSAPLIKSETKHEPHNGSNNNSSNSSLNLPIIESDIKAKFEASVQEETIVVPPVNPVKKPSLFSPEKSPPQKKSKTKTPPSSGKKSAEIIPTTAPALPSTPIFELPLNSANSKRSRTSSTNSEPELRPVLKKIDQVQGFENLMRDSSIGIKLHQVPDIITPISDVKQEKVNIQSSIAKELKPPDLIPPFNTSNNGNAPLSQPIMNGIETNPSIISSLLKEAPSIPHLPAVVATTSAAPEVKEREHHKEHKKNKKEKHKHKDKEKSREEKEKKKKHKDKDREKHKYKLEKHEVESSEVPAQPIKITIFKDKVVENPQPSMGVKLKIPKERLKTEGSSEPSIIGSGSGLKIKIPKEVISSHSSSSDGSSSKKRERDRSSPSNLPPNKVSKSNHNRLSDVKTSKGSYNKVAQLGDGEASVHRLAESKYINKGATT</sequence>
<feature type="compositionally biased region" description="Basic and acidic residues" evidence="13">
    <location>
        <begin position="814"/>
        <end position="829"/>
    </location>
</feature>
<evidence type="ECO:0000256" key="2">
    <source>
        <dbReference type="ARBA" id="ARBA00008638"/>
    </source>
</evidence>
<comment type="caution">
    <text evidence="15">The sequence shown here is derived from an EMBL/GenBank/DDBJ whole genome shotgun (WGS) entry which is preliminary data.</text>
</comment>
<feature type="compositionally biased region" description="Basic and acidic residues" evidence="13">
    <location>
        <begin position="425"/>
        <end position="438"/>
    </location>
</feature>
<dbReference type="SUPFAM" id="SSF47954">
    <property type="entry name" value="Cyclin-like"/>
    <property type="match status" value="2"/>
</dbReference>
<feature type="compositionally biased region" description="Basic and acidic residues" evidence="13">
    <location>
        <begin position="387"/>
        <end position="410"/>
    </location>
</feature>
<organism evidence="15 16">
    <name type="scientific">Ignelater luminosus</name>
    <name type="common">Cucubano</name>
    <name type="synonym">Pyrophorus luminosus</name>
    <dbReference type="NCBI Taxonomy" id="2038154"/>
    <lineage>
        <taxon>Eukaryota</taxon>
        <taxon>Metazoa</taxon>
        <taxon>Ecdysozoa</taxon>
        <taxon>Arthropoda</taxon>
        <taxon>Hexapoda</taxon>
        <taxon>Insecta</taxon>
        <taxon>Pterygota</taxon>
        <taxon>Neoptera</taxon>
        <taxon>Endopterygota</taxon>
        <taxon>Coleoptera</taxon>
        <taxon>Polyphaga</taxon>
        <taxon>Elateriformia</taxon>
        <taxon>Elateroidea</taxon>
        <taxon>Elateridae</taxon>
        <taxon>Agrypninae</taxon>
        <taxon>Pyrophorini</taxon>
        <taxon>Ignelater</taxon>
    </lineage>
</organism>
<feature type="compositionally biased region" description="Basic and acidic residues" evidence="13">
    <location>
        <begin position="861"/>
        <end position="870"/>
    </location>
</feature>
<keyword evidence="10" id="KW-0539">Nucleus</keyword>
<dbReference type="InterPro" id="IPR043198">
    <property type="entry name" value="Cyclin/Ssn8"/>
</dbReference>
<feature type="compositionally biased region" description="Low complexity" evidence="13">
    <location>
        <begin position="554"/>
        <end position="564"/>
    </location>
</feature>
<dbReference type="Pfam" id="PF00134">
    <property type="entry name" value="Cyclin_N"/>
    <property type="match status" value="1"/>
</dbReference>
<evidence type="ECO:0000256" key="10">
    <source>
        <dbReference type="ARBA" id="ARBA00023242"/>
    </source>
</evidence>
<dbReference type="OrthoDB" id="25002at2759"/>
<dbReference type="FunFam" id="1.10.472.10:FF:000004">
    <property type="entry name" value="Cyclin T2"/>
    <property type="match status" value="1"/>
</dbReference>
<feature type="compositionally biased region" description="Low complexity" evidence="13">
    <location>
        <begin position="644"/>
        <end position="658"/>
    </location>
</feature>
<dbReference type="CDD" id="cd20538">
    <property type="entry name" value="CYCLIN_CCNT_rpt1"/>
    <property type="match status" value="1"/>
</dbReference>
<feature type="compositionally biased region" description="Basic and acidic residues" evidence="13">
    <location>
        <begin position="319"/>
        <end position="337"/>
    </location>
</feature>
<keyword evidence="11" id="KW-0131">Cell cycle</keyword>
<dbReference type="Proteomes" id="UP000801492">
    <property type="component" value="Unassembled WGS sequence"/>
</dbReference>
<evidence type="ECO:0000256" key="8">
    <source>
        <dbReference type="ARBA" id="ARBA00023127"/>
    </source>
</evidence>
<evidence type="ECO:0000256" key="4">
    <source>
        <dbReference type="ARBA" id="ARBA00022553"/>
    </source>
</evidence>
<evidence type="ECO:0000256" key="1">
    <source>
        <dbReference type="ARBA" id="ARBA00004123"/>
    </source>
</evidence>
<feature type="region of interest" description="Disordered" evidence="13">
    <location>
        <begin position="850"/>
        <end position="952"/>
    </location>
</feature>
<dbReference type="PANTHER" id="PTHR10026">
    <property type="entry name" value="CYCLIN"/>
    <property type="match status" value="1"/>
</dbReference>
<keyword evidence="3" id="KW-1017">Isopeptide bond</keyword>
<evidence type="ECO:0000256" key="3">
    <source>
        <dbReference type="ARBA" id="ARBA00022499"/>
    </source>
</evidence>
<evidence type="ECO:0000313" key="16">
    <source>
        <dbReference type="Proteomes" id="UP000801492"/>
    </source>
</evidence>
<keyword evidence="9" id="KW-0804">Transcription</keyword>
<evidence type="ECO:0000256" key="9">
    <source>
        <dbReference type="ARBA" id="ARBA00023163"/>
    </source>
</evidence>
<keyword evidence="6" id="KW-0832">Ubl conjugation</keyword>
<keyword evidence="8 12" id="KW-0195">Cyclin</keyword>
<dbReference type="GO" id="GO:0005634">
    <property type="term" value="C:nucleus"/>
    <property type="evidence" value="ECO:0007669"/>
    <property type="project" value="UniProtKB-SubCell"/>
</dbReference>
<evidence type="ECO:0000256" key="12">
    <source>
        <dbReference type="RuleBase" id="RU000383"/>
    </source>
</evidence>
<protein>
    <recommendedName>
        <fullName evidence="14">Cyclin-like domain-containing protein</fullName>
    </recommendedName>
</protein>
<dbReference type="Pfam" id="PF21797">
    <property type="entry name" value="CycT2-like_C"/>
    <property type="match status" value="1"/>
</dbReference>
<feature type="compositionally biased region" description="Basic residues" evidence="13">
    <location>
        <begin position="782"/>
        <end position="797"/>
    </location>
</feature>
<dbReference type="InterPro" id="IPR013763">
    <property type="entry name" value="Cyclin-like_dom"/>
</dbReference>
<name>A0A8K0D096_IGNLU</name>
<keyword evidence="4" id="KW-0597">Phosphoprotein</keyword>
<keyword evidence="16" id="KW-1185">Reference proteome</keyword>
<feature type="compositionally biased region" description="Polar residues" evidence="13">
    <location>
        <begin position="527"/>
        <end position="537"/>
    </location>
</feature>
<dbReference type="GO" id="GO:0051301">
    <property type="term" value="P:cell division"/>
    <property type="evidence" value="ECO:0007669"/>
    <property type="project" value="UniProtKB-KW"/>
</dbReference>
<feature type="compositionally biased region" description="Basic and acidic residues" evidence="13">
    <location>
        <begin position="903"/>
        <end position="912"/>
    </location>
</feature>
<feature type="region of interest" description="Disordered" evidence="13">
    <location>
        <begin position="772"/>
        <end position="835"/>
    </location>
</feature>
<evidence type="ECO:0000259" key="14">
    <source>
        <dbReference type="SMART" id="SM00385"/>
    </source>
</evidence>
<dbReference type="GO" id="GO:0016538">
    <property type="term" value="F:cyclin-dependent protein serine/threonine kinase regulator activity"/>
    <property type="evidence" value="ECO:0007669"/>
    <property type="project" value="InterPro"/>
</dbReference>
<feature type="compositionally biased region" description="Basic and acidic residues" evidence="13">
    <location>
        <begin position="477"/>
        <end position="489"/>
    </location>
</feature>
<dbReference type="InterPro" id="IPR006671">
    <property type="entry name" value="Cyclin_N"/>
</dbReference>
<feature type="compositionally biased region" description="Basic and acidic residues" evidence="13">
    <location>
        <begin position="285"/>
        <end position="299"/>
    </location>
</feature>